<evidence type="ECO:0000313" key="6">
    <source>
        <dbReference type="EMBL" id="CAL5140348.1"/>
    </source>
</evidence>
<feature type="domain" description="BZIP" evidence="5">
    <location>
        <begin position="34"/>
        <end position="97"/>
    </location>
</feature>
<sequence length="277" mass="31005">MGLTIGDEELVKMSTSELRVLLEKRLVTPEEHRELRCRRRRLQNRKYARKCARKKLTEVEKLTTEVEEETTELQALRRQLNRINLSTQRMQQQMSKLAQFRQTVENVVRETDANPFTPIRMLSADGKPAGTAHLIKPLIKANDNHQNVDSSPLIYPLLSFSPHNRCSQEIKPCPSSSTSNKHSLPSVTHIFGPGRCRVRRPDVIPVNSAGSSNNSLSASTMPAQLVAGPGMPSSSDTQDCYGWPSANMRHLQTQFPLHLVRPVGGGLATHGRGVPEY</sequence>
<evidence type="ECO:0000256" key="1">
    <source>
        <dbReference type="ARBA" id="ARBA00023015"/>
    </source>
</evidence>
<feature type="coiled-coil region" evidence="4">
    <location>
        <begin position="49"/>
        <end position="110"/>
    </location>
</feature>
<dbReference type="InterPro" id="IPR004826">
    <property type="entry name" value="bZIP_Maf"/>
</dbReference>
<evidence type="ECO:0000259" key="5">
    <source>
        <dbReference type="PROSITE" id="PS50217"/>
    </source>
</evidence>
<organism evidence="6 7">
    <name type="scientific">Calicophoron daubneyi</name>
    <name type="common">Rumen fluke</name>
    <name type="synonym">Paramphistomum daubneyi</name>
    <dbReference type="NCBI Taxonomy" id="300641"/>
    <lineage>
        <taxon>Eukaryota</taxon>
        <taxon>Metazoa</taxon>
        <taxon>Spiralia</taxon>
        <taxon>Lophotrochozoa</taxon>
        <taxon>Platyhelminthes</taxon>
        <taxon>Trematoda</taxon>
        <taxon>Digenea</taxon>
        <taxon>Plagiorchiida</taxon>
        <taxon>Pronocephalata</taxon>
        <taxon>Paramphistomoidea</taxon>
        <taxon>Paramphistomidae</taxon>
        <taxon>Calicophoron</taxon>
    </lineage>
</organism>
<dbReference type="GO" id="GO:0000981">
    <property type="term" value="F:DNA-binding transcription factor activity, RNA polymerase II-specific"/>
    <property type="evidence" value="ECO:0007669"/>
    <property type="project" value="TreeGrafter"/>
</dbReference>
<evidence type="ECO:0000256" key="4">
    <source>
        <dbReference type="SAM" id="Coils"/>
    </source>
</evidence>
<keyword evidence="2" id="KW-0238">DNA-binding</keyword>
<keyword evidence="4" id="KW-0175">Coiled coil</keyword>
<dbReference type="Pfam" id="PF03131">
    <property type="entry name" value="bZIP_Maf"/>
    <property type="match status" value="1"/>
</dbReference>
<dbReference type="SMART" id="SM00338">
    <property type="entry name" value="BRLZ"/>
    <property type="match status" value="1"/>
</dbReference>
<dbReference type="PANTHER" id="PTHR10129">
    <property type="entry name" value="TRANSCRIPTION FACTOR MAF"/>
    <property type="match status" value="1"/>
</dbReference>
<keyword evidence="1" id="KW-0805">Transcription regulation</keyword>
<keyword evidence="3" id="KW-0804">Transcription</keyword>
<dbReference type="AlphaFoldDB" id="A0AAV2TU32"/>
<dbReference type="Proteomes" id="UP001497525">
    <property type="component" value="Unassembled WGS sequence"/>
</dbReference>
<dbReference type="GO" id="GO:0005634">
    <property type="term" value="C:nucleus"/>
    <property type="evidence" value="ECO:0007669"/>
    <property type="project" value="TreeGrafter"/>
</dbReference>
<dbReference type="EMBL" id="CAXLJL010000711">
    <property type="protein sequence ID" value="CAL5140348.1"/>
    <property type="molecule type" value="Genomic_DNA"/>
</dbReference>
<evidence type="ECO:0000256" key="2">
    <source>
        <dbReference type="ARBA" id="ARBA00023125"/>
    </source>
</evidence>
<evidence type="ECO:0000256" key="3">
    <source>
        <dbReference type="ARBA" id="ARBA00023163"/>
    </source>
</evidence>
<dbReference type="PROSITE" id="PS50217">
    <property type="entry name" value="BZIP"/>
    <property type="match status" value="1"/>
</dbReference>
<accession>A0AAV2TU32</accession>
<gene>
    <name evidence="6" type="ORF">CDAUBV1_LOCUS15678</name>
</gene>
<dbReference type="PANTHER" id="PTHR10129:SF48">
    <property type="entry name" value="MAF-S, ISOFORM B"/>
    <property type="match status" value="1"/>
</dbReference>
<reference evidence="6" key="1">
    <citation type="submission" date="2024-06" db="EMBL/GenBank/DDBJ databases">
        <authorList>
            <person name="Liu X."/>
            <person name="Lenzi L."/>
            <person name="Haldenby T S."/>
            <person name="Uol C."/>
        </authorList>
    </citation>
    <scope>NUCLEOTIDE SEQUENCE</scope>
</reference>
<dbReference type="SUPFAM" id="SSF47454">
    <property type="entry name" value="A DNA-binding domain in eukaryotic transcription factors"/>
    <property type="match status" value="1"/>
</dbReference>
<name>A0AAV2TU32_CALDB</name>
<dbReference type="Gene3D" id="1.20.5.170">
    <property type="match status" value="1"/>
</dbReference>
<dbReference type="InterPro" id="IPR024874">
    <property type="entry name" value="Transcription_factor_Maf_fam"/>
</dbReference>
<proteinExistence type="predicted"/>
<protein>
    <recommendedName>
        <fullName evidence="5">BZIP domain-containing protein</fullName>
    </recommendedName>
</protein>
<dbReference type="InterPro" id="IPR004827">
    <property type="entry name" value="bZIP"/>
</dbReference>
<dbReference type="InterPro" id="IPR008917">
    <property type="entry name" value="TF_DNA-bd_sf"/>
</dbReference>
<dbReference type="GO" id="GO:0000978">
    <property type="term" value="F:RNA polymerase II cis-regulatory region sequence-specific DNA binding"/>
    <property type="evidence" value="ECO:0007669"/>
    <property type="project" value="TreeGrafter"/>
</dbReference>
<evidence type="ECO:0000313" key="7">
    <source>
        <dbReference type="Proteomes" id="UP001497525"/>
    </source>
</evidence>
<comment type="caution">
    <text evidence="6">The sequence shown here is derived from an EMBL/GenBank/DDBJ whole genome shotgun (WGS) entry which is preliminary data.</text>
</comment>